<name>A0AAJ8BYL7_ASPNG</name>
<gene>
    <name evidence="2" type="ORF">An07g06110</name>
</gene>
<proteinExistence type="predicted"/>
<dbReference type="VEuPathDB" id="FungiDB:An07g06110"/>
<dbReference type="GeneID" id="84591424"/>
<feature type="compositionally biased region" description="Polar residues" evidence="1">
    <location>
        <begin position="48"/>
        <end position="65"/>
    </location>
</feature>
<sequence>MPDVWAQRPKAYGVYGAMDTSKLCDGWSGHGVERWNVRGVDDVAREPQGNQPTSRGGSCMTSGSPTSTHIVSLQLLACNGGYPQDDRVWVDTSAFASHLSPIDRTLAVSPVNEILTESYRGMELMEEVVRWFGEGGHGGNVTREDLRYGRWMYHHHWREKRLTFPQDGKVSRAEAALENGDEAVSPWQVRIPIRLFALLLPSPPP</sequence>
<protein>
    <recommendedName>
        <fullName evidence="3">PIN domain-containing protein</fullName>
    </recommendedName>
</protein>
<dbReference type="AlphaFoldDB" id="A0AAJ8BYL7"/>
<organism evidence="2">
    <name type="scientific">Aspergillus niger</name>
    <dbReference type="NCBI Taxonomy" id="5061"/>
    <lineage>
        <taxon>Eukaryota</taxon>
        <taxon>Fungi</taxon>
        <taxon>Dikarya</taxon>
        <taxon>Ascomycota</taxon>
        <taxon>Pezizomycotina</taxon>
        <taxon>Eurotiomycetes</taxon>
        <taxon>Eurotiomycetidae</taxon>
        <taxon>Eurotiales</taxon>
        <taxon>Aspergillaceae</taxon>
        <taxon>Aspergillus</taxon>
        <taxon>Aspergillus subgen. Circumdati</taxon>
    </lineage>
</organism>
<evidence type="ECO:0000256" key="1">
    <source>
        <dbReference type="SAM" id="MobiDB-lite"/>
    </source>
</evidence>
<feature type="region of interest" description="Disordered" evidence="1">
    <location>
        <begin position="44"/>
        <end position="65"/>
    </location>
</feature>
<accession>A0AAJ8BYL7</accession>
<dbReference type="KEGG" id="ang:An07g06110"/>
<dbReference type="PROSITE" id="PS50231">
    <property type="entry name" value="RICIN_B_LECTIN"/>
    <property type="match status" value="1"/>
</dbReference>
<evidence type="ECO:0000313" key="2">
    <source>
        <dbReference type="RefSeq" id="XP_059605777.1"/>
    </source>
</evidence>
<reference evidence="2" key="1">
    <citation type="submission" date="2025-02" db="EMBL/GenBank/DDBJ databases">
        <authorList>
            <consortium name="NCBI Genome Project"/>
        </authorList>
    </citation>
    <scope>NUCLEOTIDE SEQUENCE</scope>
</reference>
<evidence type="ECO:0008006" key="3">
    <source>
        <dbReference type="Google" id="ProtNLM"/>
    </source>
</evidence>
<dbReference type="RefSeq" id="XP_059605777.1">
    <property type="nucleotide sequence ID" value="XM_059748510.1"/>
</dbReference>
<reference evidence="2" key="2">
    <citation type="submission" date="2025-08" db="UniProtKB">
        <authorList>
            <consortium name="RefSeq"/>
        </authorList>
    </citation>
    <scope>IDENTIFICATION</scope>
</reference>